<dbReference type="EMBL" id="UGPZ01000002">
    <property type="protein sequence ID" value="STY90078.1"/>
    <property type="molecule type" value="Genomic_DNA"/>
</dbReference>
<dbReference type="Gene3D" id="3.90.1640.30">
    <property type="match status" value="1"/>
</dbReference>
<dbReference type="InterPro" id="IPR001667">
    <property type="entry name" value="DDH_dom"/>
</dbReference>
<feature type="region of interest" description="Disordered" evidence="6">
    <location>
        <begin position="1"/>
        <end position="26"/>
    </location>
</feature>
<dbReference type="Pfam" id="PF17768">
    <property type="entry name" value="RecJ_OB"/>
    <property type="match status" value="1"/>
</dbReference>
<dbReference type="GO" id="GO:0006310">
    <property type="term" value="P:DNA recombination"/>
    <property type="evidence" value="ECO:0007669"/>
    <property type="project" value="InterPro"/>
</dbReference>
<gene>
    <name evidence="10" type="primary">recJ</name>
    <name evidence="10" type="ORF">NCTC9426_00082</name>
</gene>
<name>A0A378PNI2_MORBO</name>
<reference evidence="10 11" key="1">
    <citation type="submission" date="2018-06" db="EMBL/GenBank/DDBJ databases">
        <authorList>
            <consortium name="Pathogen Informatics"/>
            <person name="Doyle S."/>
        </authorList>
    </citation>
    <scope>NUCLEOTIDE SEQUENCE [LARGE SCALE GENOMIC DNA]</scope>
    <source>
        <strain evidence="10 11">NCTC9426</strain>
    </source>
</reference>
<organism evidence="10 11">
    <name type="scientific">Moraxella bovis</name>
    <dbReference type="NCBI Taxonomy" id="476"/>
    <lineage>
        <taxon>Bacteria</taxon>
        <taxon>Pseudomonadati</taxon>
        <taxon>Pseudomonadota</taxon>
        <taxon>Gammaproteobacteria</taxon>
        <taxon>Moraxellales</taxon>
        <taxon>Moraxellaceae</taxon>
        <taxon>Moraxella</taxon>
    </lineage>
</organism>
<dbReference type="PANTHER" id="PTHR30255">
    <property type="entry name" value="SINGLE-STRANDED-DNA-SPECIFIC EXONUCLEASE RECJ"/>
    <property type="match status" value="1"/>
</dbReference>
<evidence type="ECO:0000313" key="10">
    <source>
        <dbReference type="EMBL" id="STY90078.1"/>
    </source>
</evidence>
<protein>
    <recommendedName>
        <fullName evidence="2">Single-stranded-DNA-specific exonuclease RecJ</fullName>
    </recommendedName>
</protein>
<evidence type="ECO:0000256" key="2">
    <source>
        <dbReference type="ARBA" id="ARBA00019841"/>
    </source>
</evidence>
<dbReference type="InterPro" id="IPR038763">
    <property type="entry name" value="DHH_sf"/>
</dbReference>
<sequence length="644" mass="70998">MSTQNHQDDDSPFDNHPSPNLPKPAQVTSTQKFANANLSHLTNTSVQDFERAFDKVGRFTPKHLTLAPRHQGDVPDELTAMFGETLGRLLVSRQIGSIDEMDMSVAKLLPASDLLGLDVGADIISRAIDENKRILIVGDFDCDGATSTTLMVRCLREMGADVHFLVPDRFKFGYGLTPQIVEHGAEEFDPKLIITVDNGISSHDGVAKADELGIDVVITDHHLTTGSSPKASAVINPNQVGCEFGSKWLVGVGVAFYVMGRVAKIRREMGKSTTQVAKYLDLVALGTIADVGHLDQNNRILVTHGLNAIREGRCCVGILALLEQAGRDVRKITADDFGFAIAPRINAAGRMDNMRTGVECLLTDDFGEAHRLAIELNRLNHSRRAIEIQMRDEASSIIDELHLSDESDDKPKCVAKAICLYQDNWHQGVIGIVAGRIKEQLYRPTIVFAPADADKVCDDDLIKGSGRSIAGVHIRDAIETVAMANPELILHFGGHAMAAGLTIHKRDFERFKAEFLKVVDGFDDELFSKLKYTDGVLTPPDFSLAFVHALKNVSVWGNGFLPPAFDGVFEVVNFRILKDKHLKLTLRADGVQYPIDAIWFNYDVDEWDYRASAVHILFTLDINEWQGNQSLQLIIKDLAVCAID</sequence>
<evidence type="ECO:0000256" key="3">
    <source>
        <dbReference type="ARBA" id="ARBA00022722"/>
    </source>
</evidence>
<dbReference type="GO" id="GO:0008409">
    <property type="term" value="F:5'-3' exonuclease activity"/>
    <property type="evidence" value="ECO:0007669"/>
    <property type="project" value="InterPro"/>
</dbReference>
<dbReference type="InterPro" id="IPR041122">
    <property type="entry name" value="RecJ_OB"/>
</dbReference>
<evidence type="ECO:0000259" key="8">
    <source>
        <dbReference type="Pfam" id="PF02272"/>
    </source>
</evidence>
<dbReference type="PANTHER" id="PTHR30255:SF2">
    <property type="entry name" value="SINGLE-STRANDED-DNA-SPECIFIC EXONUCLEASE RECJ"/>
    <property type="match status" value="1"/>
</dbReference>
<dbReference type="AlphaFoldDB" id="A0A378PNI2"/>
<feature type="domain" description="DDH" evidence="7">
    <location>
        <begin position="133"/>
        <end position="287"/>
    </location>
</feature>
<dbReference type="GO" id="GO:0006281">
    <property type="term" value="P:DNA repair"/>
    <property type="evidence" value="ECO:0007669"/>
    <property type="project" value="InterPro"/>
</dbReference>
<dbReference type="Gene3D" id="3.10.310.30">
    <property type="match status" value="1"/>
</dbReference>
<dbReference type="Proteomes" id="UP000254133">
    <property type="component" value="Unassembled WGS sequence"/>
</dbReference>
<accession>A0A378PNI2</accession>
<comment type="similarity">
    <text evidence="1">Belongs to the RecJ family.</text>
</comment>
<evidence type="ECO:0000256" key="5">
    <source>
        <dbReference type="ARBA" id="ARBA00022839"/>
    </source>
</evidence>
<evidence type="ECO:0000313" key="11">
    <source>
        <dbReference type="Proteomes" id="UP000254133"/>
    </source>
</evidence>
<dbReference type="Pfam" id="PF01368">
    <property type="entry name" value="DHH"/>
    <property type="match status" value="1"/>
</dbReference>
<dbReference type="GO" id="GO:0003676">
    <property type="term" value="F:nucleic acid binding"/>
    <property type="evidence" value="ECO:0007669"/>
    <property type="project" value="InterPro"/>
</dbReference>
<feature type="domain" description="RecJ OB" evidence="9">
    <location>
        <begin position="533"/>
        <end position="637"/>
    </location>
</feature>
<evidence type="ECO:0000256" key="6">
    <source>
        <dbReference type="SAM" id="MobiDB-lite"/>
    </source>
</evidence>
<evidence type="ECO:0000256" key="4">
    <source>
        <dbReference type="ARBA" id="ARBA00022801"/>
    </source>
</evidence>
<keyword evidence="5 10" id="KW-0269">Exonuclease</keyword>
<dbReference type="NCBIfam" id="TIGR00644">
    <property type="entry name" value="recJ"/>
    <property type="match status" value="1"/>
</dbReference>
<proteinExistence type="inferred from homology"/>
<feature type="domain" description="DHHA1" evidence="8">
    <location>
        <begin position="417"/>
        <end position="518"/>
    </location>
</feature>
<dbReference type="Pfam" id="PF02272">
    <property type="entry name" value="DHHA1"/>
    <property type="match status" value="1"/>
</dbReference>
<dbReference type="InterPro" id="IPR004610">
    <property type="entry name" value="RecJ"/>
</dbReference>
<evidence type="ECO:0000256" key="1">
    <source>
        <dbReference type="ARBA" id="ARBA00005915"/>
    </source>
</evidence>
<evidence type="ECO:0000259" key="7">
    <source>
        <dbReference type="Pfam" id="PF01368"/>
    </source>
</evidence>
<keyword evidence="4 10" id="KW-0378">Hydrolase</keyword>
<dbReference type="SUPFAM" id="SSF64182">
    <property type="entry name" value="DHH phosphoesterases"/>
    <property type="match status" value="1"/>
</dbReference>
<keyword evidence="3" id="KW-0540">Nuclease</keyword>
<dbReference type="InterPro" id="IPR003156">
    <property type="entry name" value="DHHA1_dom"/>
</dbReference>
<dbReference type="InterPro" id="IPR051673">
    <property type="entry name" value="SSDNA_exonuclease_RecJ"/>
</dbReference>
<evidence type="ECO:0000259" key="9">
    <source>
        <dbReference type="Pfam" id="PF17768"/>
    </source>
</evidence>